<feature type="non-terminal residue" evidence="1">
    <location>
        <position position="46"/>
    </location>
</feature>
<gene>
    <name evidence="1" type="ORF">C5F48_19375</name>
</gene>
<sequence length="46" mass="5040">MSSVATLQPDPAPIVACTISRNVQNFDLLIDDMEVELGESWGDLTF</sequence>
<evidence type="ECO:0000313" key="1">
    <source>
        <dbReference type="EMBL" id="PTE20110.1"/>
    </source>
</evidence>
<keyword evidence="2" id="KW-1185">Reference proteome</keyword>
<comment type="caution">
    <text evidence="1">The sequence shown here is derived from an EMBL/GenBank/DDBJ whole genome shotgun (WGS) entry which is preliminary data.</text>
</comment>
<evidence type="ECO:0000313" key="2">
    <source>
        <dbReference type="Proteomes" id="UP000241010"/>
    </source>
</evidence>
<dbReference type="EMBL" id="PZKG01000136">
    <property type="protein sequence ID" value="PTE20110.1"/>
    <property type="molecule type" value="Genomic_DNA"/>
</dbReference>
<protein>
    <submittedName>
        <fullName evidence="1">Pilus assembly protein CpaE</fullName>
    </submittedName>
</protein>
<name>A0A2T4JQB5_9RHOB</name>
<dbReference type="AlphaFoldDB" id="A0A2T4JQB5"/>
<organism evidence="1 2">
    <name type="scientific">Cereibacter changlensis JA139</name>
    <dbReference type="NCBI Taxonomy" id="1188249"/>
    <lineage>
        <taxon>Bacteria</taxon>
        <taxon>Pseudomonadati</taxon>
        <taxon>Pseudomonadota</taxon>
        <taxon>Alphaproteobacteria</taxon>
        <taxon>Rhodobacterales</taxon>
        <taxon>Paracoccaceae</taxon>
        <taxon>Cereibacter</taxon>
    </lineage>
</organism>
<reference evidence="1 2" key="1">
    <citation type="submission" date="2018-03" db="EMBL/GenBank/DDBJ databases">
        <title>Cereibacter changlensis.</title>
        <authorList>
            <person name="Meyer T.E."/>
            <person name="Miller S."/>
            <person name="Lodha T."/>
            <person name="Gandham S."/>
            <person name="Chintalapati S."/>
            <person name="Chintalapati V.R."/>
        </authorList>
    </citation>
    <scope>NUCLEOTIDE SEQUENCE [LARGE SCALE GENOMIC DNA]</scope>
    <source>
        <strain evidence="1 2">JA139</strain>
    </source>
</reference>
<proteinExistence type="predicted"/>
<accession>A0A2T4JQB5</accession>
<dbReference type="Proteomes" id="UP000241010">
    <property type="component" value="Unassembled WGS sequence"/>
</dbReference>